<evidence type="ECO:0000313" key="3">
    <source>
        <dbReference type="Proteomes" id="UP000654004"/>
    </source>
</evidence>
<proteinExistence type="predicted"/>
<dbReference type="Pfam" id="PF12292">
    <property type="entry name" value="DUF3624"/>
    <property type="match status" value="1"/>
</dbReference>
<feature type="transmembrane region" description="Helical" evidence="1">
    <location>
        <begin position="21"/>
        <end position="39"/>
    </location>
</feature>
<reference evidence="3" key="1">
    <citation type="journal article" date="2019" name="Int. J. Syst. Evol. Microbiol.">
        <title>The Global Catalogue of Microorganisms (GCM) 10K type strain sequencing project: providing services to taxonomists for standard genome sequencing and annotation.</title>
        <authorList>
            <consortium name="The Broad Institute Genomics Platform"/>
            <consortium name="The Broad Institute Genome Sequencing Center for Infectious Disease"/>
            <person name="Wu L."/>
            <person name="Ma J."/>
        </authorList>
    </citation>
    <scope>NUCLEOTIDE SEQUENCE [LARGE SCALE GENOMIC DNA]</scope>
    <source>
        <strain evidence="3">JCM 32305</strain>
    </source>
</reference>
<accession>A0ABQ2QC35</accession>
<keyword evidence="1" id="KW-0472">Membrane</keyword>
<sequence>MACNQCSDSIFKQKIGRCKRCMLQLTILSLLTWPIWWYYFAATPKVVESIALLFFAISFSGLLILHLLVWLYRRINANE</sequence>
<dbReference type="RefSeq" id="WP_188952250.1">
    <property type="nucleotide sequence ID" value="NZ_BMQW01000001.1"/>
</dbReference>
<keyword evidence="3" id="KW-1185">Reference proteome</keyword>
<gene>
    <name evidence="2" type="ORF">GCM10009410_00540</name>
</gene>
<evidence type="ECO:0000313" key="2">
    <source>
        <dbReference type="EMBL" id="GGP72995.1"/>
    </source>
</evidence>
<protein>
    <recommendedName>
        <fullName evidence="4">DUF3624 domain-containing protein</fullName>
    </recommendedName>
</protein>
<comment type="caution">
    <text evidence="2">The sequence shown here is derived from an EMBL/GenBank/DDBJ whole genome shotgun (WGS) entry which is preliminary data.</text>
</comment>
<organism evidence="2 3">
    <name type="scientific">Shewanella ulleungensis</name>
    <dbReference type="NCBI Taxonomy" id="2282699"/>
    <lineage>
        <taxon>Bacteria</taxon>
        <taxon>Pseudomonadati</taxon>
        <taxon>Pseudomonadota</taxon>
        <taxon>Gammaproteobacteria</taxon>
        <taxon>Alteromonadales</taxon>
        <taxon>Shewanellaceae</taxon>
        <taxon>Shewanella</taxon>
    </lineage>
</organism>
<evidence type="ECO:0000256" key="1">
    <source>
        <dbReference type="SAM" id="Phobius"/>
    </source>
</evidence>
<dbReference type="InterPro" id="IPR022072">
    <property type="entry name" value="DUF3624"/>
</dbReference>
<feature type="transmembrane region" description="Helical" evidence="1">
    <location>
        <begin position="51"/>
        <end position="72"/>
    </location>
</feature>
<dbReference type="Proteomes" id="UP000654004">
    <property type="component" value="Unassembled WGS sequence"/>
</dbReference>
<keyword evidence="1" id="KW-1133">Transmembrane helix</keyword>
<evidence type="ECO:0008006" key="4">
    <source>
        <dbReference type="Google" id="ProtNLM"/>
    </source>
</evidence>
<keyword evidence="1" id="KW-0812">Transmembrane</keyword>
<name>A0ABQ2QC35_9GAMM</name>
<dbReference type="EMBL" id="BMQW01000001">
    <property type="protein sequence ID" value="GGP72995.1"/>
    <property type="molecule type" value="Genomic_DNA"/>
</dbReference>